<evidence type="ECO:0000256" key="2">
    <source>
        <dbReference type="ARBA" id="ARBA00022723"/>
    </source>
</evidence>
<comment type="caution">
    <text evidence="7">The sequence shown here is derived from an EMBL/GenBank/DDBJ whole genome shotgun (WGS) entry which is preliminary data.</text>
</comment>
<name>A0A0B3BZG5_9PSED</name>
<feature type="binding site" evidence="4">
    <location>
        <position position="116"/>
    </location>
    <ligand>
        <name>substrate</name>
    </ligand>
</feature>
<proteinExistence type="predicted"/>
<dbReference type="EMBL" id="JTAK01000001">
    <property type="protein sequence ID" value="KHO66481.1"/>
    <property type="molecule type" value="Genomic_DNA"/>
</dbReference>
<keyword evidence="8" id="KW-1185">Reference proteome</keyword>
<protein>
    <submittedName>
        <fullName evidence="7">Host specificity protein</fullName>
    </submittedName>
</protein>
<dbReference type="InterPro" id="IPR015813">
    <property type="entry name" value="Pyrv/PenolPyrv_kinase-like_dom"/>
</dbReference>
<dbReference type="STRING" id="706570.PT85_02645"/>
<dbReference type="PIRSF" id="PIRSF015582">
    <property type="entry name" value="Cit_lyase_B"/>
    <property type="match status" value="1"/>
</dbReference>
<dbReference type="GO" id="GO:0003824">
    <property type="term" value="F:catalytic activity"/>
    <property type="evidence" value="ECO:0007669"/>
    <property type="project" value="InterPro"/>
</dbReference>
<accession>A0A0B3BZG5</accession>
<dbReference type="Gene3D" id="3.20.20.60">
    <property type="entry name" value="Phosphoenolpyruvate-binding domains"/>
    <property type="match status" value="1"/>
</dbReference>
<dbReference type="OrthoDB" id="348111at2"/>
<dbReference type="InterPro" id="IPR005000">
    <property type="entry name" value="Aldolase/citrate-lyase_domain"/>
</dbReference>
<dbReference type="SUPFAM" id="SSF51621">
    <property type="entry name" value="Phosphoenolpyruvate/pyruvate domain"/>
    <property type="match status" value="1"/>
</dbReference>
<evidence type="ECO:0000259" key="6">
    <source>
        <dbReference type="Pfam" id="PF03328"/>
    </source>
</evidence>
<gene>
    <name evidence="7" type="ORF">PT85_02645</name>
</gene>
<dbReference type="GO" id="GO:0006107">
    <property type="term" value="P:oxaloacetate metabolic process"/>
    <property type="evidence" value="ECO:0007669"/>
    <property type="project" value="TreeGrafter"/>
</dbReference>
<evidence type="ECO:0000256" key="3">
    <source>
        <dbReference type="ARBA" id="ARBA00022842"/>
    </source>
</evidence>
<dbReference type="InterPro" id="IPR040442">
    <property type="entry name" value="Pyrv_kinase-like_dom_sf"/>
</dbReference>
<dbReference type="Pfam" id="PF03328">
    <property type="entry name" value="HpcH_HpaI"/>
    <property type="match status" value="1"/>
</dbReference>
<keyword evidence="2 5" id="KW-0479">Metal-binding</keyword>
<dbReference type="PANTHER" id="PTHR32308">
    <property type="entry name" value="LYASE BETA SUBUNIT, PUTATIVE (AFU_ORTHOLOGUE AFUA_4G13030)-RELATED"/>
    <property type="match status" value="1"/>
</dbReference>
<feature type="domain" description="HpcH/HpaI aldolase/citrate lyase" evidence="6">
    <location>
        <begin position="6"/>
        <end position="213"/>
    </location>
</feature>
<keyword evidence="3 5" id="KW-0460">Magnesium</keyword>
<comment type="cofactor">
    <cofactor evidence="1">
        <name>Mg(2+)</name>
        <dbReference type="ChEBI" id="CHEBI:18420"/>
    </cofactor>
</comment>
<feature type="binding site" evidence="5">
    <location>
        <position position="116"/>
    </location>
    <ligand>
        <name>Mg(2+)</name>
        <dbReference type="ChEBI" id="CHEBI:18420"/>
    </ligand>
</feature>
<evidence type="ECO:0000256" key="5">
    <source>
        <dbReference type="PIRSR" id="PIRSR015582-2"/>
    </source>
</evidence>
<dbReference type="PANTHER" id="PTHR32308:SF10">
    <property type="entry name" value="CITRATE LYASE SUBUNIT BETA"/>
    <property type="match status" value="1"/>
</dbReference>
<dbReference type="GO" id="GO:0000287">
    <property type="term" value="F:magnesium ion binding"/>
    <property type="evidence" value="ECO:0007669"/>
    <property type="project" value="TreeGrafter"/>
</dbReference>
<sequence length="272" mass="29572">MSSIVRSALFVPATRPERIAKALATGADVVIVDLEDAVAEAQKVEARDNLERYLHDNPDVRVFVRINGALHAQHLEDLEVCRRYAGVAGILLPKAESARQVERAAECGKPVWPIIESALGLQRLEEIARAKGVERLSFGALDLGLDLGLASGTAAAERILDQSRYAILLQSRLADLAAPLDSVFPDFQDADGLARHTADIRDMGFGGRLCIHPKQVEVVHATLMPTAGELDWARRVMAGFARGEAVFVVDGQMVDMPVVGRARRLLERAGEQ</sequence>
<feature type="binding site" evidence="5">
    <location>
        <position position="142"/>
    </location>
    <ligand>
        <name>Mg(2+)</name>
        <dbReference type="ChEBI" id="CHEBI:18420"/>
    </ligand>
</feature>
<feature type="binding site" evidence="4">
    <location>
        <position position="65"/>
    </location>
    <ligand>
        <name>substrate</name>
    </ligand>
</feature>
<evidence type="ECO:0000256" key="4">
    <source>
        <dbReference type="PIRSR" id="PIRSR015582-1"/>
    </source>
</evidence>
<dbReference type="AlphaFoldDB" id="A0A0B3BZG5"/>
<dbReference type="RefSeq" id="WP_039605849.1">
    <property type="nucleotide sequence ID" value="NZ_FMUP01000005.1"/>
</dbReference>
<organism evidence="7 8">
    <name type="scientific">Pseudomonas flexibilis</name>
    <dbReference type="NCBI Taxonomy" id="706570"/>
    <lineage>
        <taxon>Bacteria</taxon>
        <taxon>Pseudomonadati</taxon>
        <taxon>Pseudomonadota</taxon>
        <taxon>Gammaproteobacteria</taxon>
        <taxon>Pseudomonadales</taxon>
        <taxon>Pseudomonadaceae</taxon>
        <taxon>Pseudomonas</taxon>
    </lineage>
</organism>
<evidence type="ECO:0000256" key="1">
    <source>
        <dbReference type="ARBA" id="ARBA00001946"/>
    </source>
</evidence>
<evidence type="ECO:0000313" key="7">
    <source>
        <dbReference type="EMBL" id="KHO66481.1"/>
    </source>
</evidence>
<dbReference type="InterPro" id="IPR011206">
    <property type="entry name" value="Citrate_lyase_beta/mcl1/mcl2"/>
</dbReference>
<evidence type="ECO:0000313" key="8">
    <source>
        <dbReference type="Proteomes" id="UP000030980"/>
    </source>
</evidence>
<dbReference type="Proteomes" id="UP000030980">
    <property type="component" value="Unassembled WGS sequence"/>
</dbReference>
<reference evidence="7 8" key="1">
    <citation type="submission" date="2014-11" db="EMBL/GenBank/DDBJ databases">
        <title>Genome sequence of Pseudomonas tuomuerensis JCM 14085.</title>
        <authorList>
            <person name="Shin S.-K."/>
            <person name="Yi H."/>
        </authorList>
    </citation>
    <scope>NUCLEOTIDE SEQUENCE [LARGE SCALE GENOMIC DNA]</scope>
    <source>
        <strain evidence="7 8">JCM 14085</strain>
    </source>
</reference>